<dbReference type="PANTHER" id="PTHR41251">
    <property type="entry name" value="NON-HOMOLOGOUS END JOINING PROTEIN KU"/>
    <property type="match status" value="1"/>
</dbReference>
<dbReference type="InterPro" id="IPR009187">
    <property type="entry name" value="Prok_Ku"/>
</dbReference>
<organism evidence="5 6">
    <name type="scientific">Thalassorhabdus alkalitolerans</name>
    <dbReference type="NCBI Taxonomy" id="2282697"/>
    <lineage>
        <taxon>Bacteria</taxon>
        <taxon>Bacillati</taxon>
        <taxon>Bacillota</taxon>
        <taxon>Bacilli</taxon>
        <taxon>Bacillales</taxon>
        <taxon>Bacillaceae</taxon>
        <taxon>Thalassorhabdus</taxon>
    </lineage>
</organism>
<comment type="similarity">
    <text evidence="2">Belongs to the prokaryotic Ku family.</text>
</comment>
<evidence type="ECO:0000256" key="3">
    <source>
        <dbReference type="SAM" id="MobiDB-lite"/>
    </source>
</evidence>
<comment type="function">
    <text evidence="2">With LigD forms a non-homologous end joining (NHEJ) DNA repair enzyme, which repairs dsDNA breaks with reduced fidelity. Binds linear dsDNA with 5'- and 3'- overhangs but not closed circular dsDNA nor ssDNA. Recruits and stimulates the ligase activity of LigD.</text>
</comment>
<dbReference type="Pfam" id="PF02735">
    <property type="entry name" value="Ku"/>
    <property type="match status" value="1"/>
</dbReference>
<dbReference type="EMBL" id="JBHSOZ010000004">
    <property type="protein sequence ID" value="MFC5713178.1"/>
    <property type="molecule type" value="Genomic_DNA"/>
</dbReference>
<keyword evidence="2" id="KW-0227">DNA damage</keyword>
<dbReference type="SMART" id="SM00559">
    <property type="entry name" value="Ku78"/>
    <property type="match status" value="1"/>
</dbReference>
<dbReference type="HAMAP" id="MF_01875">
    <property type="entry name" value="Prokaryotic_Ku"/>
    <property type="match status" value="1"/>
</dbReference>
<keyword evidence="6" id="KW-1185">Reference proteome</keyword>
<feature type="domain" description="Ku" evidence="4">
    <location>
        <begin position="52"/>
        <end position="181"/>
    </location>
</feature>
<sequence>MHTIWKGSISFGLVNIPIKLHAATENKDISLRTLHKKCHTPIKYEKVCPVCEEEVNTEEVVKGYEITDGKFVVFEEKELKEIRKPNEEKAVEIVDFINIDEIDPVYFNRSYFMSPNDGGAKAYSLLRKSLKESGRVGLAKIIIRSKEQMAVIREYNNTLLMETIHFPDEVRNAEEVPNIPAEDNITKKELDTASLLIDQLTTTFEPGKYEDDYRKKLQELIEAKKAGKDVVTRTEKEEPSNVTDLMEALQRSVDKNKESKTKKKSGKKKSSPSKKAQ</sequence>
<evidence type="ECO:0000259" key="4">
    <source>
        <dbReference type="SMART" id="SM00559"/>
    </source>
</evidence>
<dbReference type="PIRSF" id="PIRSF006493">
    <property type="entry name" value="Prok_Ku"/>
    <property type="match status" value="1"/>
</dbReference>
<comment type="caution">
    <text evidence="5">The sequence shown here is derived from an EMBL/GenBank/DDBJ whole genome shotgun (WGS) entry which is preliminary data.</text>
</comment>
<evidence type="ECO:0000256" key="2">
    <source>
        <dbReference type="HAMAP-Rule" id="MF_01875"/>
    </source>
</evidence>
<comment type="subunit">
    <text evidence="2">Homodimer. Interacts with LigD.</text>
</comment>
<dbReference type="PANTHER" id="PTHR41251:SF1">
    <property type="entry name" value="NON-HOMOLOGOUS END JOINING PROTEIN KU"/>
    <property type="match status" value="1"/>
</dbReference>
<feature type="compositionally biased region" description="Basic residues" evidence="3">
    <location>
        <begin position="260"/>
        <end position="277"/>
    </location>
</feature>
<feature type="compositionally biased region" description="Basic and acidic residues" evidence="3">
    <location>
        <begin position="226"/>
        <end position="239"/>
    </location>
</feature>
<accession>A0ABW0YL56</accession>
<dbReference type="Proteomes" id="UP001596142">
    <property type="component" value="Unassembled WGS sequence"/>
</dbReference>
<reference evidence="6" key="1">
    <citation type="journal article" date="2019" name="Int. J. Syst. Evol. Microbiol.">
        <title>The Global Catalogue of Microorganisms (GCM) 10K type strain sequencing project: providing services to taxonomists for standard genome sequencing and annotation.</title>
        <authorList>
            <consortium name="The Broad Institute Genomics Platform"/>
            <consortium name="The Broad Institute Genome Sequencing Center for Infectious Disease"/>
            <person name="Wu L."/>
            <person name="Ma J."/>
        </authorList>
    </citation>
    <scope>NUCLEOTIDE SEQUENCE [LARGE SCALE GENOMIC DNA]</scope>
    <source>
        <strain evidence="6">CECT 7184</strain>
    </source>
</reference>
<dbReference type="InterPro" id="IPR006164">
    <property type="entry name" value="DNA_bd_Ku70/Ku80"/>
</dbReference>
<dbReference type="RefSeq" id="WP_385940724.1">
    <property type="nucleotide sequence ID" value="NZ_JBHSOZ010000004.1"/>
</dbReference>
<protein>
    <recommendedName>
        <fullName evidence="2">Non-homologous end joining protein Ku</fullName>
    </recommendedName>
</protein>
<dbReference type="Gene3D" id="2.40.290.10">
    <property type="match status" value="1"/>
</dbReference>
<evidence type="ECO:0000313" key="5">
    <source>
        <dbReference type="EMBL" id="MFC5713178.1"/>
    </source>
</evidence>
<proteinExistence type="inferred from homology"/>
<evidence type="ECO:0000313" key="6">
    <source>
        <dbReference type="Proteomes" id="UP001596142"/>
    </source>
</evidence>
<evidence type="ECO:0000256" key="1">
    <source>
        <dbReference type="ARBA" id="ARBA00023125"/>
    </source>
</evidence>
<keyword evidence="2" id="KW-0234">DNA repair</keyword>
<dbReference type="CDD" id="cd00789">
    <property type="entry name" value="KU_like"/>
    <property type="match status" value="1"/>
</dbReference>
<keyword evidence="2" id="KW-0233">DNA recombination</keyword>
<gene>
    <name evidence="2" type="primary">ku</name>
    <name evidence="5" type="ORF">ACFPU1_10310</name>
</gene>
<feature type="region of interest" description="Disordered" evidence="3">
    <location>
        <begin position="226"/>
        <end position="277"/>
    </location>
</feature>
<dbReference type="NCBIfam" id="TIGR02772">
    <property type="entry name" value="Ku_bact"/>
    <property type="match status" value="1"/>
</dbReference>
<dbReference type="InterPro" id="IPR016194">
    <property type="entry name" value="SPOC-like_C_dom_sf"/>
</dbReference>
<dbReference type="SUPFAM" id="SSF100939">
    <property type="entry name" value="SPOC domain-like"/>
    <property type="match status" value="1"/>
</dbReference>
<name>A0ABW0YL56_9BACI</name>
<keyword evidence="1 2" id="KW-0238">DNA-binding</keyword>